<reference evidence="3 4" key="1">
    <citation type="submission" date="2019-06" db="EMBL/GenBank/DDBJ databases">
        <title>Whole genome shotgun sequence of Brevibacillus parabrevis NBRC 12334.</title>
        <authorList>
            <person name="Hosoyama A."/>
            <person name="Uohara A."/>
            <person name="Ohji S."/>
            <person name="Ichikawa N."/>
        </authorList>
    </citation>
    <scope>NUCLEOTIDE SEQUENCE [LARGE SCALE GENOMIC DNA]</scope>
    <source>
        <strain evidence="3 4">NBRC 12334</strain>
    </source>
</reference>
<dbReference type="AlphaFoldDB" id="A0A4Y3PHX4"/>
<dbReference type="STRING" id="54914.AV540_10970"/>
<dbReference type="RefSeq" id="WP_122963958.1">
    <property type="nucleotide sequence ID" value="NZ_BJMH01000010.1"/>
</dbReference>
<evidence type="ECO:0000313" key="4">
    <source>
        <dbReference type="Proteomes" id="UP000316882"/>
    </source>
</evidence>
<proteinExistence type="inferred from homology"/>
<comment type="similarity">
    <text evidence="1">Belongs to the bacterial sugar transferase family.</text>
</comment>
<sequence>MKLLFDRLVALSLLIAVSPLLLVLSVLIRCKLGAPVFFVQERPGRYGKPFFIYKFRTMTDQRDTSGELLSDAQRLTPFGMMLRKYSLDELPQLWNVLKGELSLVGPRPLLMEYLPLYTPRQMKRHDVLPGITGWAQVNGRNAITWEQKFELDVWYVENRSFLLDMKILLLTVKRVLQKTGISHEGCVTMEKFTGSKQAEQARRDLREFDRAYESG</sequence>
<dbReference type="PANTHER" id="PTHR30576">
    <property type="entry name" value="COLANIC BIOSYNTHESIS UDP-GLUCOSE LIPID CARRIER TRANSFERASE"/>
    <property type="match status" value="1"/>
</dbReference>
<evidence type="ECO:0000256" key="1">
    <source>
        <dbReference type="ARBA" id="ARBA00006464"/>
    </source>
</evidence>
<keyword evidence="3" id="KW-0808">Transferase</keyword>
<evidence type="ECO:0000313" key="3">
    <source>
        <dbReference type="EMBL" id="GEB32887.1"/>
    </source>
</evidence>
<evidence type="ECO:0000259" key="2">
    <source>
        <dbReference type="Pfam" id="PF02397"/>
    </source>
</evidence>
<name>A0A4Y3PHX4_BREPA</name>
<dbReference type="EMBL" id="BJMH01000010">
    <property type="protein sequence ID" value="GEB32887.1"/>
    <property type="molecule type" value="Genomic_DNA"/>
</dbReference>
<gene>
    <name evidence="3" type="primary">epsL</name>
    <name evidence="3" type="ORF">BPA01_24670</name>
</gene>
<dbReference type="PANTHER" id="PTHR30576:SF8">
    <property type="entry name" value="UNDECAPRENYL-PHOSPHATE GALACTOSE PHOSPHOTRANSFERASE"/>
    <property type="match status" value="1"/>
</dbReference>
<comment type="caution">
    <text evidence="3">The sequence shown here is derived from an EMBL/GenBank/DDBJ whole genome shotgun (WGS) entry which is preliminary data.</text>
</comment>
<dbReference type="Proteomes" id="UP000316882">
    <property type="component" value="Unassembled WGS sequence"/>
</dbReference>
<accession>A0A4Y3PHX4</accession>
<dbReference type="Pfam" id="PF02397">
    <property type="entry name" value="Bac_transf"/>
    <property type="match status" value="1"/>
</dbReference>
<dbReference type="InterPro" id="IPR003362">
    <property type="entry name" value="Bact_transf"/>
</dbReference>
<keyword evidence="4" id="KW-1185">Reference proteome</keyword>
<protein>
    <submittedName>
        <fullName evidence="3">Putative sugar transferase EpsL</fullName>
    </submittedName>
</protein>
<feature type="domain" description="Bacterial sugar transferase" evidence="2">
    <location>
        <begin position="2"/>
        <end position="176"/>
    </location>
</feature>
<dbReference type="GeneID" id="87612070"/>
<organism evidence="3 4">
    <name type="scientific">Brevibacillus parabrevis</name>
    <dbReference type="NCBI Taxonomy" id="54914"/>
    <lineage>
        <taxon>Bacteria</taxon>
        <taxon>Bacillati</taxon>
        <taxon>Bacillota</taxon>
        <taxon>Bacilli</taxon>
        <taxon>Bacillales</taxon>
        <taxon>Paenibacillaceae</taxon>
        <taxon>Brevibacillus</taxon>
    </lineage>
</organism>
<dbReference type="GO" id="GO:0016780">
    <property type="term" value="F:phosphotransferase activity, for other substituted phosphate groups"/>
    <property type="evidence" value="ECO:0007669"/>
    <property type="project" value="TreeGrafter"/>
</dbReference>